<evidence type="ECO:0000313" key="2">
    <source>
        <dbReference type="EMBL" id="ATM24759.1"/>
    </source>
</evidence>
<name>A0A291W5B2_9ACTN</name>
<feature type="region of interest" description="Disordered" evidence="1">
    <location>
        <begin position="1"/>
        <end position="26"/>
    </location>
</feature>
<feature type="compositionally biased region" description="Polar residues" evidence="1">
    <location>
        <begin position="315"/>
        <end position="324"/>
    </location>
</feature>
<geneLocation type="plasmid" evidence="3">
    <name>pmdjk44.1</name>
</geneLocation>
<gene>
    <name evidence="2" type="ORF">SMD44_p10260</name>
</gene>
<feature type="region of interest" description="Disordered" evidence="1">
    <location>
        <begin position="225"/>
        <end position="329"/>
    </location>
</feature>
<feature type="compositionally biased region" description="Polar residues" evidence="1">
    <location>
        <begin position="227"/>
        <end position="239"/>
    </location>
</feature>
<dbReference type="AlphaFoldDB" id="A0A291W5B2"/>
<dbReference type="EMBL" id="CP023976">
    <property type="protein sequence ID" value="ATM24759.1"/>
    <property type="molecule type" value="Genomic_DNA"/>
</dbReference>
<evidence type="ECO:0000313" key="3">
    <source>
        <dbReference type="Proteomes" id="UP000195880"/>
    </source>
</evidence>
<keyword evidence="2" id="KW-0614">Plasmid</keyword>
<dbReference type="KEGG" id="salf:SMD44_p10260"/>
<keyword evidence="3" id="KW-1185">Reference proteome</keyword>
<protein>
    <submittedName>
        <fullName evidence="2">Uncharacterized protein</fullName>
    </submittedName>
</protein>
<organism evidence="2 3">
    <name type="scientific">Streptomyces alboflavus</name>
    <dbReference type="NCBI Taxonomy" id="67267"/>
    <lineage>
        <taxon>Bacteria</taxon>
        <taxon>Bacillati</taxon>
        <taxon>Actinomycetota</taxon>
        <taxon>Actinomycetes</taxon>
        <taxon>Kitasatosporales</taxon>
        <taxon>Streptomycetaceae</taxon>
        <taxon>Streptomyces</taxon>
    </lineage>
</organism>
<feature type="compositionally biased region" description="Basic and acidic residues" evidence="1">
    <location>
        <begin position="262"/>
        <end position="277"/>
    </location>
</feature>
<accession>A0A291W5B2</accession>
<feature type="compositionally biased region" description="Pro residues" evidence="1">
    <location>
        <begin position="10"/>
        <end position="21"/>
    </location>
</feature>
<proteinExistence type="predicted"/>
<dbReference type="Proteomes" id="UP000195880">
    <property type="component" value="Plasmid pMDJK44.1"/>
</dbReference>
<reference evidence="2 3" key="1">
    <citation type="submission" date="2017-10" db="EMBL/GenBank/DDBJ databases">
        <title>Streptomyces alboflavus Genome sequencing and assembly.</title>
        <authorList>
            <person name="Wang Y."/>
            <person name="Du B."/>
            <person name="Ding Y."/>
            <person name="Liu H."/>
            <person name="Hou Q."/>
            <person name="Liu K."/>
            <person name="Wang C."/>
            <person name="Yao L."/>
        </authorList>
    </citation>
    <scope>NUCLEOTIDE SEQUENCE [LARGE SCALE GENOMIC DNA]</scope>
    <source>
        <strain evidence="2 3">MDJK44</strain>
        <plasmid evidence="3">Plasmid pmdjk44.1</plasmid>
    </source>
</reference>
<sequence length="573" mass="61338">MPSSLLATTPPGPALQPPGPARVPAGPAVARRQRVKVPMRLVESAHYADVALAVYMKIKALALRQEGCTAGAAVLAAYLGLSRSSVERGIAQLRRPGPDGVIELPVNQRRSLPGGSGTTARRRVRPMQREERFIWLPVAACEDLTPRQLRAYAVLCFAQVQRIPLSEGELAGHLRHHSGARAGTPLSAAAAGKVVDALEAAGWVTVHRRAGAQGRHQFIAHDIPPLSQDSVSQGPSVGSTAPVCSPLGEGSGVVADEGSLATKEDPSTDRPDDERRPASPAVGEVQVEEHASPVENPDPDPARTGGGAGFALRAGQQQPPASSSERCERQGRYNGPALTLHPRIVEVLEPVQVLYERANTFMQRRIAREVGRQLDLGCDAERLRQRLTARFATVMMSEIKDPARWLTGVALPRWGCGNFACEAGVLWPSGEPCATCAEVLAARREQRQRARRIELGQCLEHGLGGRNLLCPLCPSPLTRSPGRGCSDAPAPLPDRSDCRTCGCRIKLVGPAVRDGLCMPCRNLREPGTAQPQRPAAPVRCAGWREEACDRNALPARDVCARHRAQELLAEAAG</sequence>
<evidence type="ECO:0000256" key="1">
    <source>
        <dbReference type="SAM" id="MobiDB-lite"/>
    </source>
</evidence>